<dbReference type="STRING" id="1449976.KALB_8505"/>
<name>W5WMT7_9PSEU</name>
<evidence type="ECO:0008006" key="3">
    <source>
        <dbReference type="Google" id="ProtNLM"/>
    </source>
</evidence>
<keyword evidence="2" id="KW-1185">Reference proteome</keyword>
<dbReference type="AlphaFoldDB" id="W5WMT7"/>
<evidence type="ECO:0000313" key="2">
    <source>
        <dbReference type="Proteomes" id="UP000019225"/>
    </source>
</evidence>
<accession>W5WMT7</accession>
<dbReference type="Proteomes" id="UP000019225">
    <property type="component" value="Chromosome"/>
</dbReference>
<gene>
    <name evidence="1" type="ORF">KALB_8505</name>
</gene>
<sequence>MANDALLADAELSNVALARSVVAAGAREGIHLGTTATTVARMLTGAQPRWPVTRLVAAVLSKRLGYSIGVSDCGFTDRSEPDTTDYFECSRTVGGTIGLVAELSGKDMARRNFLMGSAFTAAAFAQPALMALTVPPVASAASTGGGRITASEVQVALETVRHYEGQHRRYGGAAVHQQLVQFLNAQAVRAQEASYTEAVGRQLLSALSQGTVLAALTAVECGRHALAQRYYTQALNLAMHAADRPFAANVLSEMSRVAIDIAHASGSEADTIHNGQHAAALARSALEVAGPTATPALISYLHAIEARGFAALGDARATSEAVANAQRAFDRVHGEEPEWFSFYGEADIRSDIGQCLRDTGRPNQGVALLERSLTALPAGRVTARAKTKVHIAAAYLELREFEQAAKVADEAVAEIGSLASQRSRDRVRALQHRVRRHGKENRLTELDRKLTEFLADKH</sequence>
<dbReference type="KEGG" id="kal:KALB_8505"/>
<dbReference type="InterPro" id="IPR011990">
    <property type="entry name" value="TPR-like_helical_dom_sf"/>
</dbReference>
<dbReference type="EMBL" id="CP007155">
    <property type="protein sequence ID" value="AHI01862.1"/>
    <property type="molecule type" value="Genomic_DNA"/>
</dbReference>
<dbReference type="eggNOG" id="COG0457">
    <property type="taxonomic scope" value="Bacteria"/>
</dbReference>
<proteinExistence type="predicted"/>
<dbReference type="RefSeq" id="WP_025361647.1">
    <property type="nucleotide sequence ID" value="NZ_CP007155.1"/>
</dbReference>
<dbReference type="OrthoDB" id="3213425at2"/>
<dbReference type="HOGENOM" id="CLU_029927_4_2_11"/>
<organism evidence="1 2">
    <name type="scientific">Kutzneria albida DSM 43870</name>
    <dbReference type="NCBI Taxonomy" id="1449976"/>
    <lineage>
        <taxon>Bacteria</taxon>
        <taxon>Bacillati</taxon>
        <taxon>Actinomycetota</taxon>
        <taxon>Actinomycetes</taxon>
        <taxon>Pseudonocardiales</taxon>
        <taxon>Pseudonocardiaceae</taxon>
        <taxon>Kutzneria</taxon>
    </lineage>
</organism>
<protein>
    <recommendedName>
        <fullName evidence="3">Transcriptional regulator</fullName>
    </recommendedName>
</protein>
<dbReference type="Gene3D" id="1.25.40.10">
    <property type="entry name" value="Tetratricopeptide repeat domain"/>
    <property type="match status" value="1"/>
</dbReference>
<dbReference type="PATRIC" id="fig|1449976.3.peg.8541"/>
<reference evidence="1 2" key="1">
    <citation type="journal article" date="2014" name="BMC Genomics">
        <title>Complete genome sequence of producer of the glycopeptide antibiotic Aculeximycin Kutzneria albida DSM 43870T, a representative of minor genus of Pseudonocardiaceae.</title>
        <authorList>
            <person name="Rebets Y."/>
            <person name="Tokovenko B."/>
            <person name="Lushchyk I."/>
            <person name="Ruckert C."/>
            <person name="Zaburannyi N."/>
            <person name="Bechthold A."/>
            <person name="Kalinowski J."/>
            <person name="Luzhetskyy A."/>
        </authorList>
    </citation>
    <scope>NUCLEOTIDE SEQUENCE [LARGE SCALE GENOMIC DNA]</scope>
    <source>
        <strain evidence="1">DSM 43870</strain>
    </source>
</reference>
<dbReference type="SUPFAM" id="SSF48452">
    <property type="entry name" value="TPR-like"/>
    <property type="match status" value="1"/>
</dbReference>
<evidence type="ECO:0000313" key="1">
    <source>
        <dbReference type="EMBL" id="AHI01862.1"/>
    </source>
</evidence>